<comment type="caution">
    <text evidence="2">The sequence shown here is derived from an EMBL/GenBank/DDBJ whole genome shotgun (WGS) entry which is preliminary data.</text>
</comment>
<keyword evidence="1" id="KW-1133">Transmembrane helix</keyword>
<organism evidence="2 3">
    <name type="scientific">Mucilaginibacter terrae</name>
    <dbReference type="NCBI Taxonomy" id="1955052"/>
    <lineage>
        <taxon>Bacteria</taxon>
        <taxon>Pseudomonadati</taxon>
        <taxon>Bacteroidota</taxon>
        <taxon>Sphingobacteriia</taxon>
        <taxon>Sphingobacteriales</taxon>
        <taxon>Sphingobacteriaceae</taxon>
        <taxon>Mucilaginibacter</taxon>
    </lineage>
</organism>
<sequence length="157" mass="18182">MKGKLNAFTIMELTVAMLISAIVVAVAYTALVLMGNVYRNYHTHQTELAVIMRLDQLLRRDFTRSDAAFLYNDSMHFTVDSQQISYAFAADKIIRKSLITDTFKLEGNKPVYLLEGNVLQVTKDTAVIDEMHFEIRYQKNELPYHYKKVFSSTQLFR</sequence>
<dbReference type="RefSeq" id="WP_311951031.1">
    <property type="nucleotide sequence ID" value="NZ_JAVLVU010000001.1"/>
</dbReference>
<keyword evidence="3" id="KW-1185">Reference proteome</keyword>
<keyword evidence="1" id="KW-0812">Transmembrane</keyword>
<gene>
    <name evidence="2" type="ORF">QE417_002819</name>
</gene>
<proteinExistence type="predicted"/>
<keyword evidence="1" id="KW-0472">Membrane</keyword>
<accession>A0ABU3GXM6</accession>
<reference evidence="3" key="1">
    <citation type="submission" date="2023-07" db="EMBL/GenBank/DDBJ databases">
        <title>Functional and genomic diversity of the sorghum phyllosphere microbiome.</title>
        <authorList>
            <person name="Shade A."/>
        </authorList>
    </citation>
    <scope>NUCLEOTIDE SEQUENCE [LARGE SCALE GENOMIC DNA]</scope>
    <source>
        <strain evidence="3">SORGH_AS_0422</strain>
    </source>
</reference>
<evidence type="ECO:0000313" key="3">
    <source>
        <dbReference type="Proteomes" id="UP001258315"/>
    </source>
</evidence>
<protein>
    <submittedName>
        <fullName evidence="2">Prepilin-type N-terminal cleavage/methylation domain-containing protein</fullName>
    </submittedName>
</protein>
<dbReference type="Proteomes" id="UP001258315">
    <property type="component" value="Unassembled WGS sequence"/>
</dbReference>
<feature type="transmembrane region" description="Helical" evidence="1">
    <location>
        <begin position="15"/>
        <end position="38"/>
    </location>
</feature>
<dbReference type="EMBL" id="JAVLVU010000001">
    <property type="protein sequence ID" value="MDT3403747.1"/>
    <property type="molecule type" value="Genomic_DNA"/>
</dbReference>
<dbReference type="NCBIfam" id="TIGR02532">
    <property type="entry name" value="IV_pilin_GFxxxE"/>
    <property type="match status" value="1"/>
</dbReference>
<name>A0ABU3GXM6_9SPHI</name>
<evidence type="ECO:0000256" key="1">
    <source>
        <dbReference type="SAM" id="Phobius"/>
    </source>
</evidence>
<dbReference type="InterPro" id="IPR012902">
    <property type="entry name" value="N_methyl_site"/>
</dbReference>
<evidence type="ECO:0000313" key="2">
    <source>
        <dbReference type="EMBL" id="MDT3403747.1"/>
    </source>
</evidence>